<dbReference type="GO" id="GO:0008017">
    <property type="term" value="F:microtubule binding"/>
    <property type="evidence" value="ECO:0007669"/>
    <property type="project" value="InterPro"/>
</dbReference>
<dbReference type="GO" id="GO:0005524">
    <property type="term" value="F:ATP binding"/>
    <property type="evidence" value="ECO:0007669"/>
    <property type="project" value="UniProtKB-UniRule"/>
</dbReference>
<dbReference type="InterPro" id="IPR027417">
    <property type="entry name" value="P-loop_NTPase"/>
</dbReference>
<evidence type="ECO:0000313" key="10">
    <source>
        <dbReference type="Proteomes" id="UP001280121"/>
    </source>
</evidence>
<dbReference type="GO" id="GO:0003777">
    <property type="term" value="F:microtubule motor activity"/>
    <property type="evidence" value="ECO:0007669"/>
    <property type="project" value="InterPro"/>
</dbReference>
<evidence type="ECO:0000313" key="9">
    <source>
        <dbReference type="EMBL" id="KAK2657718.1"/>
    </source>
</evidence>
<name>A0AAE0CP48_9ROSI</name>
<keyword evidence="4" id="KW-0175">Coiled coil</keyword>
<comment type="caution">
    <text evidence="9">The sequence shown here is derived from an EMBL/GenBank/DDBJ whole genome shotgun (WGS) entry which is preliminary data.</text>
</comment>
<comment type="similarity">
    <text evidence="6">Belongs to the TRAFAC class myosin-kinesin ATPase superfamily. Kinesin family. KIN-12 subfamily.</text>
</comment>
<dbReference type="Pfam" id="PF00225">
    <property type="entry name" value="Kinesin"/>
    <property type="match status" value="1"/>
</dbReference>
<keyword evidence="1" id="KW-0493">Microtubule</keyword>
<keyword evidence="2 7" id="KW-0547">Nucleotide-binding</keyword>
<dbReference type="Proteomes" id="UP001280121">
    <property type="component" value="Unassembled WGS sequence"/>
</dbReference>
<reference evidence="9" key="1">
    <citation type="journal article" date="2023" name="Plant J.">
        <title>Genome sequences and population genomics provide insights into the demographic history, inbreeding, and mutation load of two 'living fossil' tree species of Dipteronia.</title>
        <authorList>
            <person name="Feng Y."/>
            <person name="Comes H.P."/>
            <person name="Chen J."/>
            <person name="Zhu S."/>
            <person name="Lu R."/>
            <person name="Zhang X."/>
            <person name="Li P."/>
            <person name="Qiu J."/>
            <person name="Olsen K.M."/>
            <person name="Qiu Y."/>
        </authorList>
    </citation>
    <scope>NUCLEOTIDE SEQUENCE</scope>
    <source>
        <strain evidence="9">KIB01</strain>
    </source>
</reference>
<keyword evidence="3 7" id="KW-0067">ATP-binding</keyword>
<dbReference type="InterPro" id="IPR001752">
    <property type="entry name" value="Kinesin_motor_dom"/>
</dbReference>
<evidence type="ECO:0000256" key="2">
    <source>
        <dbReference type="ARBA" id="ARBA00022741"/>
    </source>
</evidence>
<dbReference type="InterPro" id="IPR044986">
    <property type="entry name" value="KIF15/KIN-12"/>
</dbReference>
<evidence type="ECO:0000256" key="5">
    <source>
        <dbReference type="ARBA" id="ARBA00023175"/>
    </source>
</evidence>
<keyword evidence="10" id="KW-1185">Reference proteome</keyword>
<dbReference type="AlphaFoldDB" id="A0AAE0CP48"/>
<feature type="domain" description="Kinesin motor" evidence="8">
    <location>
        <begin position="1"/>
        <end position="174"/>
    </location>
</feature>
<feature type="binding site" evidence="7">
    <location>
        <begin position="26"/>
        <end position="33"/>
    </location>
    <ligand>
        <name>ATP</name>
        <dbReference type="ChEBI" id="CHEBI:30616"/>
    </ligand>
</feature>
<evidence type="ECO:0000256" key="3">
    <source>
        <dbReference type="ARBA" id="ARBA00022840"/>
    </source>
</evidence>
<dbReference type="EMBL" id="JANJYI010000003">
    <property type="protein sequence ID" value="KAK2657718.1"/>
    <property type="molecule type" value="Genomic_DNA"/>
</dbReference>
<keyword evidence="5 7" id="KW-0505">Motor protein</keyword>
<organism evidence="9 10">
    <name type="scientific">Dipteronia dyeriana</name>
    <dbReference type="NCBI Taxonomy" id="168575"/>
    <lineage>
        <taxon>Eukaryota</taxon>
        <taxon>Viridiplantae</taxon>
        <taxon>Streptophyta</taxon>
        <taxon>Embryophyta</taxon>
        <taxon>Tracheophyta</taxon>
        <taxon>Spermatophyta</taxon>
        <taxon>Magnoliopsida</taxon>
        <taxon>eudicotyledons</taxon>
        <taxon>Gunneridae</taxon>
        <taxon>Pentapetalae</taxon>
        <taxon>rosids</taxon>
        <taxon>malvids</taxon>
        <taxon>Sapindales</taxon>
        <taxon>Sapindaceae</taxon>
        <taxon>Hippocastanoideae</taxon>
        <taxon>Acereae</taxon>
        <taxon>Dipteronia</taxon>
    </lineage>
</organism>
<evidence type="ECO:0000256" key="4">
    <source>
        <dbReference type="ARBA" id="ARBA00023054"/>
    </source>
</evidence>
<gene>
    <name evidence="9" type="ORF">Ddye_010770</name>
</gene>
<accession>A0AAE0CP48</accession>
<evidence type="ECO:0000256" key="6">
    <source>
        <dbReference type="ARBA" id="ARBA00034488"/>
    </source>
</evidence>
<dbReference type="GO" id="GO:0007018">
    <property type="term" value="P:microtubule-based movement"/>
    <property type="evidence" value="ECO:0007669"/>
    <property type="project" value="InterPro"/>
</dbReference>
<proteinExistence type="inferred from homology"/>
<dbReference type="GO" id="GO:0005874">
    <property type="term" value="C:microtubule"/>
    <property type="evidence" value="ECO:0007669"/>
    <property type="project" value="UniProtKB-KW"/>
</dbReference>
<evidence type="ECO:0000259" key="8">
    <source>
        <dbReference type="PROSITE" id="PS50067"/>
    </source>
</evidence>
<dbReference type="PROSITE" id="PS50067">
    <property type="entry name" value="KINESIN_MOTOR_2"/>
    <property type="match status" value="1"/>
</dbReference>
<evidence type="ECO:0000256" key="1">
    <source>
        <dbReference type="ARBA" id="ARBA00022701"/>
    </source>
</evidence>
<dbReference type="SUPFAM" id="SSF52540">
    <property type="entry name" value="P-loop containing nucleoside triphosphate hydrolases"/>
    <property type="match status" value="1"/>
</dbReference>
<dbReference type="Gene3D" id="3.40.850.10">
    <property type="entry name" value="Kinesin motor domain"/>
    <property type="match status" value="1"/>
</dbReference>
<dbReference type="PANTHER" id="PTHR37739:SF8">
    <property type="entry name" value="KINESIN-LIKE PROTEIN KIN-12D"/>
    <property type="match status" value="1"/>
</dbReference>
<dbReference type="SMART" id="SM00129">
    <property type="entry name" value="KISc"/>
    <property type="match status" value="1"/>
</dbReference>
<protein>
    <recommendedName>
        <fullName evidence="8">Kinesin motor domain-containing protein</fullName>
    </recommendedName>
</protein>
<dbReference type="PRINTS" id="PR00380">
    <property type="entry name" value="KINESINHEAVY"/>
</dbReference>
<evidence type="ECO:0000256" key="7">
    <source>
        <dbReference type="PROSITE-ProRule" id="PRU00283"/>
    </source>
</evidence>
<dbReference type="PANTHER" id="PTHR37739">
    <property type="entry name" value="KINESIN-LIKE PROTEIN KIN-12D"/>
    <property type="match status" value="1"/>
</dbReference>
<sequence>MIIRMAGLQMVENCLSGYNSCMFAYGQTRSGKTHTMLGEIEDLEVRPSPHRGMTPRIFEFLFARIQPEKESRRDEKLKYNCKCSLLEIYNEQITDLLDPASNNLMFREDVKKGVYVENLSEFEVQTAGDILKLLAQGSLKRKVAATNMNRESSRSHSVLHVSLRVGGKRIPQLT</sequence>
<dbReference type="InterPro" id="IPR036961">
    <property type="entry name" value="Kinesin_motor_dom_sf"/>
</dbReference>